<dbReference type="EMBL" id="AP027370">
    <property type="protein sequence ID" value="BDY12368.1"/>
    <property type="molecule type" value="Genomic_DNA"/>
</dbReference>
<organism evidence="3 4">
    <name type="scientific">Hydrogenimonas cancrithermarum</name>
    <dbReference type="NCBI Taxonomy" id="2993563"/>
    <lineage>
        <taxon>Bacteria</taxon>
        <taxon>Pseudomonadati</taxon>
        <taxon>Campylobacterota</taxon>
        <taxon>Epsilonproteobacteria</taxon>
        <taxon>Campylobacterales</taxon>
        <taxon>Hydrogenimonadaceae</taxon>
        <taxon>Hydrogenimonas</taxon>
    </lineage>
</organism>
<keyword evidence="4" id="KW-1185">Reference proteome</keyword>
<dbReference type="PANTHER" id="PTHR43428">
    <property type="entry name" value="ARSENATE REDUCTASE"/>
    <property type="match status" value="1"/>
</dbReference>
<name>A0ABN6WU06_9BACT</name>
<dbReference type="SMART" id="SM00226">
    <property type="entry name" value="LMWPc"/>
    <property type="match status" value="1"/>
</dbReference>
<dbReference type="SUPFAM" id="SSF52788">
    <property type="entry name" value="Phosphotyrosine protein phosphatases I"/>
    <property type="match status" value="1"/>
</dbReference>
<dbReference type="InterPro" id="IPR023485">
    <property type="entry name" value="Ptyr_pPase"/>
</dbReference>
<sequence>MMKKVLILCTGNSCRSIIGEALVNRYLGFKGVQACSAGSDPSGRVNPNAKKVLEEEGAWDDRYRSKTIDEAMKAGPFDLVVTVCDNAKESCPVFPGGVKTIHVGFEDPDGKPYDAFVETKNLIKQQLLPIIEKELNG</sequence>
<evidence type="ECO:0000259" key="2">
    <source>
        <dbReference type="SMART" id="SM00226"/>
    </source>
</evidence>
<dbReference type="Proteomes" id="UP001321445">
    <property type="component" value="Chromosome"/>
</dbReference>
<dbReference type="InterPro" id="IPR036196">
    <property type="entry name" value="Ptyr_pPase_sf"/>
</dbReference>
<dbReference type="CDD" id="cd16345">
    <property type="entry name" value="LMWP_ArsC"/>
    <property type="match status" value="1"/>
</dbReference>
<gene>
    <name evidence="3" type="ORF">HCR_06800</name>
</gene>
<evidence type="ECO:0000256" key="1">
    <source>
        <dbReference type="ARBA" id="ARBA00022849"/>
    </source>
</evidence>
<dbReference type="Gene3D" id="3.40.50.2300">
    <property type="match status" value="1"/>
</dbReference>
<evidence type="ECO:0000313" key="4">
    <source>
        <dbReference type="Proteomes" id="UP001321445"/>
    </source>
</evidence>
<dbReference type="PANTHER" id="PTHR43428:SF1">
    <property type="entry name" value="ARSENATE REDUCTASE"/>
    <property type="match status" value="1"/>
</dbReference>
<dbReference type="RefSeq" id="WP_286337569.1">
    <property type="nucleotide sequence ID" value="NZ_AP027370.1"/>
</dbReference>
<accession>A0ABN6WU06</accession>
<proteinExistence type="predicted"/>
<reference evidence="3 4" key="1">
    <citation type="submission" date="2023-03" db="EMBL/GenBank/DDBJ databases">
        <title>Description of Hydrogenimonas sp. ISO32.</title>
        <authorList>
            <person name="Mino S."/>
            <person name="Fukazawa S."/>
            <person name="Sawabe T."/>
        </authorList>
    </citation>
    <scope>NUCLEOTIDE SEQUENCE [LARGE SCALE GENOMIC DNA]</scope>
    <source>
        <strain evidence="3 4">ISO32</strain>
    </source>
</reference>
<evidence type="ECO:0000313" key="3">
    <source>
        <dbReference type="EMBL" id="BDY12368.1"/>
    </source>
</evidence>
<feature type="domain" description="Phosphotyrosine protein phosphatase I" evidence="2">
    <location>
        <begin position="3"/>
        <end position="133"/>
    </location>
</feature>
<keyword evidence="1" id="KW-0059">Arsenical resistance</keyword>
<protein>
    <recommendedName>
        <fullName evidence="2">Phosphotyrosine protein phosphatase I domain-containing protein</fullName>
    </recommendedName>
</protein>
<dbReference type="Pfam" id="PF01451">
    <property type="entry name" value="LMWPc"/>
    <property type="match status" value="1"/>
</dbReference>